<dbReference type="EMBL" id="JACCJC010000065">
    <property type="protein sequence ID" value="KAF6230693.1"/>
    <property type="molecule type" value="Genomic_DNA"/>
</dbReference>
<dbReference type="AlphaFoldDB" id="A0A8H6FLF9"/>
<name>A0A8H6FLF9_9LECA</name>
<evidence type="ECO:0000313" key="3">
    <source>
        <dbReference type="Proteomes" id="UP000578531"/>
    </source>
</evidence>
<sequence length="129" mass="14478">MTMFPESSTCHPGRNYEQRNVKQESQAGQPIVFISKTESTCGTPYCMPTGGKPIVFFNYSSVSSATAFELSLIIVGLFRTPTFTLHHVIVRYIVDPLMRRTGCFSPHADAKLRSFHHRTSELQNNAFSS</sequence>
<keyword evidence="3" id="KW-1185">Reference proteome</keyword>
<gene>
    <name evidence="2" type="ORF">HO173_011045</name>
</gene>
<proteinExistence type="predicted"/>
<accession>A0A8H6FLF9</accession>
<feature type="region of interest" description="Disordered" evidence="1">
    <location>
        <begin position="1"/>
        <end position="22"/>
    </location>
</feature>
<reference evidence="2 3" key="1">
    <citation type="journal article" date="2020" name="Genomics">
        <title>Complete, high-quality genomes from long-read metagenomic sequencing of two wolf lichen thalli reveals enigmatic genome architecture.</title>
        <authorList>
            <person name="McKenzie S.K."/>
            <person name="Walston R.F."/>
            <person name="Allen J.L."/>
        </authorList>
    </citation>
    <scope>NUCLEOTIDE SEQUENCE [LARGE SCALE GENOMIC DNA]</scope>
    <source>
        <strain evidence="2">WasteWater2</strain>
    </source>
</reference>
<comment type="caution">
    <text evidence="2">The sequence shown here is derived from an EMBL/GenBank/DDBJ whole genome shotgun (WGS) entry which is preliminary data.</text>
</comment>
<dbReference type="GeneID" id="59292691"/>
<protein>
    <submittedName>
        <fullName evidence="2">Uncharacterized protein</fullName>
    </submittedName>
</protein>
<organism evidence="2 3">
    <name type="scientific">Letharia columbiana</name>
    <dbReference type="NCBI Taxonomy" id="112416"/>
    <lineage>
        <taxon>Eukaryota</taxon>
        <taxon>Fungi</taxon>
        <taxon>Dikarya</taxon>
        <taxon>Ascomycota</taxon>
        <taxon>Pezizomycotina</taxon>
        <taxon>Lecanoromycetes</taxon>
        <taxon>OSLEUM clade</taxon>
        <taxon>Lecanoromycetidae</taxon>
        <taxon>Lecanorales</taxon>
        <taxon>Lecanorineae</taxon>
        <taxon>Parmeliaceae</taxon>
        <taxon>Letharia</taxon>
    </lineage>
</organism>
<evidence type="ECO:0000256" key="1">
    <source>
        <dbReference type="SAM" id="MobiDB-lite"/>
    </source>
</evidence>
<evidence type="ECO:0000313" key="2">
    <source>
        <dbReference type="EMBL" id="KAF6230693.1"/>
    </source>
</evidence>
<dbReference type="Proteomes" id="UP000578531">
    <property type="component" value="Unassembled WGS sequence"/>
</dbReference>
<feature type="compositionally biased region" description="Polar residues" evidence="1">
    <location>
        <begin position="1"/>
        <end position="10"/>
    </location>
</feature>
<dbReference type="RefSeq" id="XP_037160161.1">
    <property type="nucleotide sequence ID" value="XM_037312929.1"/>
</dbReference>